<name>A0AAD8LPM8_BABGI</name>
<reference evidence="1" key="1">
    <citation type="submission" date="2023-08" db="EMBL/GenBank/DDBJ databases">
        <title>Draft sequence of the Babesia gibsoni genome.</title>
        <authorList>
            <person name="Yamagishi J.Y."/>
            <person name="Xuan X.X."/>
        </authorList>
    </citation>
    <scope>NUCLEOTIDE SEQUENCE</scope>
    <source>
        <strain evidence="1">Azabu</strain>
    </source>
</reference>
<evidence type="ECO:0000313" key="2">
    <source>
        <dbReference type="Proteomes" id="UP001230268"/>
    </source>
</evidence>
<accession>A0AAD8LPM8</accession>
<gene>
    <name evidence="1" type="ORF">BgAZ_304290</name>
</gene>
<proteinExistence type="predicted"/>
<evidence type="ECO:0000313" key="1">
    <source>
        <dbReference type="EMBL" id="KAK1442911.1"/>
    </source>
</evidence>
<dbReference type="AlphaFoldDB" id="A0AAD8LPM8"/>
<dbReference type="Proteomes" id="UP001230268">
    <property type="component" value="Unassembled WGS sequence"/>
</dbReference>
<organism evidence="1 2">
    <name type="scientific">Babesia gibsoni</name>
    <dbReference type="NCBI Taxonomy" id="33632"/>
    <lineage>
        <taxon>Eukaryota</taxon>
        <taxon>Sar</taxon>
        <taxon>Alveolata</taxon>
        <taxon>Apicomplexa</taxon>
        <taxon>Aconoidasida</taxon>
        <taxon>Piroplasmida</taxon>
        <taxon>Babesiidae</taxon>
        <taxon>Babesia</taxon>
    </lineage>
</organism>
<dbReference type="EMBL" id="JAVEPI010000003">
    <property type="protein sequence ID" value="KAK1442911.1"/>
    <property type="molecule type" value="Genomic_DNA"/>
</dbReference>
<protein>
    <submittedName>
        <fullName evidence="1">Uncharacterized protein</fullName>
    </submittedName>
</protein>
<sequence>MKGYLRECIAHLRELYRPKTVIRRTYCTRNIMETVGYGKIKNSLLLLDESVMHGNIRMQIECLSNLAAYNVGFVDDRIMWSLNCVKDSINEKWLDRKMMVKYIDCLHKFGEVSILRELMPRILHEFYFMPPVDVSRLTRIYAMHFKDSVEFKDLRMKMLGYLNVQWHDIGLDHMLTCVLSCFHIPECLGLARSALKSYVENLETLDVNNIKTLQTILTALRLNRRLVSYSKESFFPAIEEKSLLKTIDFLELSHDWKSRDGVNTVTRICIVLSIALKENMKLELCRLVRMICEYSSNTDSEILTTRSNIYLINAISLVGDNTLQGVKSWLVERIKPHLPMLTSSEIVLLTNCIDEDNDYMFLQHIICLMDELTPKDLVKVMKFYSKYGHASPHFIEKFKDKFCEVWRDMEPKELTCCLNYLVKMNAADRLVLLNSVRYIYDHSIDLGAKDVACLLSAFYKAGFNPSKSVIKILYHLIKRDIHKMELWDLAKCIRFAFLQRNAHHDLFNVLLNDVEKKLELYAPPCVICNLVLSLFNFKNRRFNTILFSAAYETMKYMTHQQLGQILYGFRHSGLSNDNILRKVCHHLIVHNGALDYQESYDALSAVKCGKYDKVIESYSWKHKIASSLQRFLMEGGSIDVNGLKSSEILQCIYSIGNKTRNRETNNTVKQLCSKICKMGSLITPSVARRIMYSLTSYGYKKPKIWKKLTNRVAALTTKSGHKGISKTGLHDLGSHGKQSATIFRRIELGPPHLSGVKVRHKIVT</sequence>
<comment type="caution">
    <text evidence="1">The sequence shown here is derived from an EMBL/GenBank/DDBJ whole genome shotgun (WGS) entry which is preliminary data.</text>
</comment>
<keyword evidence="2" id="KW-1185">Reference proteome</keyword>